<dbReference type="InterPro" id="IPR035919">
    <property type="entry name" value="EAL_sf"/>
</dbReference>
<dbReference type="SMART" id="SM00267">
    <property type="entry name" value="GGDEF"/>
    <property type="match status" value="1"/>
</dbReference>
<dbReference type="Gene3D" id="3.30.70.270">
    <property type="match status" value="1"/>
</dbReference>
<organism evidence="4 6">
    <name type="scientific">Roseovarius indicus</name>
    <dbReference type="NCBI Taxonomy" id="540747"/>
    <lineage>
        <taxon>Bacteria</taxon>
        <taxon>Pseudomonadati</taxon>
        <taxon>Pseudomonadota</taxon>
        <taxon>Alphaproteobacteria</taxon>
        <taxon>Rhodobacterales</taxon>
        <taxon>Roseobacteraceae</taxon>
        <taxon>Roseovarius</taxon>
    </lineage>
</organism>
<protein>
    <submittedName>
        <fullName evidence="5">Bacteriophytochrome cph2</fullName>
    </submittedName>
</protein>
<dbReference type="SMART" id="SM00052">
    <property type="entry name" value="EAL"/>
    <property type="match status" value="1"/>
</dbReference>
<gene>
    <name evidence="5" type="primary">cph2</name>
    <name evidence="5" type="ORF">RIdsm_04567</name>
    <name evidence="4" type="ORF">XM52_24385</name>
</gene>
<dbReference type="KEGG" id="rid:RIdsm_04567"/>
<dbReference type="EMBL" id="CP031598">
    <property type="protein sequence ID" value="QEW28728.1"/>
    <property type="molecule type" value="Genomic_DNA"/>
</dbReference>
<evidence type="ECO:0000313" key="6">
    <source>
        <dbReference type="Proteomes" id="UP000051401"/>
    </source>
</evidence>
<dbReference type="STRING" id="540747.SAMN04488031_11617"/>
<dbReference type="RefSeq" id="WP_057820491.1">
    <property type="nucleotide sequence ID" value="NZ_CP031598.1"/>
</dbReference>
<keyword evidence="6" id="KW-1185">Reference proteome</keyword>
<dbReference type="PANTHER" id="PTHR33121">
    <property type="entry name" value="CYCLIC DI-GMP PHOSPHODIESTERASE PDEF"/>
    <property type="match status" value="1"/>
</dbReference>
<dbReference type="SUPFAM" id="SSF141868">
    <property type="entry name" value="EAL domain-like"/>
    <property type="match status" value="1"/>
</dbReference>
<name>A0A0T5P348_9RHOB</name>
<evidence type="ECO:0000313" key="5">
    <source>
        <dbReference type="EMBL" id="QEW28728.1"/>
    </source>
</evidence>
<dbReference type="CDD" id="cd01948">
    <property type="entry name" value="EAL"/>
    <property type="match status" value="1"/>
</dbReference>
<dbReference type="AlphaFoldDB" id="A0A0T5P348"/>
<evidence type="ECO:0000256" key="1">
    <source>
        <dbReference type="SAM" id="Phobius"/>
    </source>
</evidence>
<feature type="transmembrane region" description="Helical" evidence="1">
    <location>
        <begin position="45"/>
        <end position="63"/>
    </location>
</feature>
<accession>A0A0T5P348</accession>
<dbReference type="PANTHER" id="PTHR33121:SF70">
    <property type="entry name" value="SIGNALING PROTEIN YKOW"/>
    <property type="match status" value="1"/>
</dbReference>
<dbReference type="Proteomes" id="UP000051401">
    <property type="component" value="Unassembled WGS sequence"/>
</dbReference>
<dbReference type="InterPro" id="IPR000160">
    <property type="entry name" value="GGDEF_dom"/>
</dbReference>
<dbReference type="PATRIC" id="fig|540747.5.peg.3229"/>
<dbReference type="SUPFAM" id="SSF55073">
    <property type="entry name" value="Nucleotide cyclase"/>
    <property type="match status" value="1"/>
</dbReference>
<dbReference type="Gene3D" id="3.20.20.450">
    <property type="entry name" value="EAL domain"/>
    <property type="match status" value="1"/>
</dbReference>
<evidence type="ECO:0000313" key="4">
    <source>
        <dbReference type="EMBL" id="KRS15390.1"/>
    </source>
</evidence>
<dbReference type="InterPro" id="IPR001633">
    <property type="entry name" value="EAL_dom"/>
</dbReference>
<reference evidence="4 6" key="1">
    <citation type="submission" date="2015-04" db="EMBL/GenBank/DDBJ databases">
        <title>The draft genome sequence of Roseovarius indicus B108T.</title>
        <authorList>
            <person name="Li G."/>
            <person name="Lai Q."/>
            <person name="Shao Z."/>
            <person name="Yan P."/>
        </authorList>
    </citation>
    <scope>NUCLEOTIDE SEQUENCE [LARGE SCALE GENOMIC DNA]</scope>
    <source>
        <strain evidence="4 6">B108</strain>
    </source>
</reference>
<dbReference type="GO" id="GO:0071111">
    <property type="term" value="F:cyclic-guanylate-specific phosphodiesterase activity"/>
    <property type="evidence" value="ECO:0007669"/>
    <property type="project" value="InterPro"/>
</dbReference>
<dbReference type="PROSITE" id="PS50883">
    <property type="entry name" value="EAL"/>
    <property type="match status" value="1"/>
</dbReference>
<dbReference type="EMBL" id="LAXI01000023">
    <property type="protein sequence ID" value="KRS15390.1"/>
    <property type="molecule type" value="Genomic_DNA"/>
</dbReference>
<evidence type="ECO:0000259" key="3">
    <source>
        <dbReference type="PROSITE" id="PS50887"/>
    </source>
</evidence>
<sequence>MILLFRETYALLRHRLADLLTGPLALALLPALLLVGYWAGGESALLWATIAFPALMLLAGVFGRAPAPAGMDTGPPARAKSLEEALDTAIRRSREQSGMTACVMLELENHALLCSMHGDVEVDEAADAVSTRLNACLRRRDRVFRLDKATFGIVLSPPRAMTPEAVCKLAARLQGEAQRQGTTRPDAPRFTAAIGISLASGTVGERGAALASVAAAALREACGTGPSTIRIHRPHAAGPAAGIRPARLQDEVVQALNAGQITAWFQPQICTDTGRVSGFEALARWCHPQRGVLLPGCFLPHLERAGLTGTLQAIMLREALEALGGWQAQGFAIPGVGVNFSPTDLRDPALADKVAWELDRHDLAASRLKIEILETVVSTSPDDDTARNIRRLSELGCAIDLDDFGTGHASISSLKRFSVDRLKIDRSFIRDIDTDLRQQRMVAAILTMAEQLELETLAEGVETTGEHALLAQLGCGHVQGFGIARPMPPEATLPWLRTHAATLQAPPDLRKSAL</sequence>
<dbReference type="PROSITE" id="PS50887">
    <property type="entry name" value="GGDEF"/>
    <property type="match status" value="1"/>
</dbReference>
<dbReference type="OrthoDB" id="9814202at2"/>
<dbReference type="Proteomes" id="UP000325785">
    <property type="component" value="Chromosome"/>
</dbReference>
<evidence type="ECO:0000259" key="2">
    <source>
        <dbReference type="PROSITE" id="PS50883"/>
    </source>
</evidence>
<reference evidence="5 7" key="2">
    <citation type="submission" date="2018-08" db="EMBL/GenBank/DDBJ databases">
        <title>Genetic Globetrotter - A new plasmid hitch-hiking vast phylogenetic and geographic distances.</title>
        <authorList>
            <person name="Vollmers J."/>
            <person name="Petersen J."/>
        </authorList>
    </citation>
    <scope>NUCLEOTIDE SEQUENCE [LARGE SCALE GENOMIC DNA]</scope>
    <source>
        <strain evidence="5 7">DSM 26383</strain>
    </source>
</reference>
<feature type="domain" description="GGDEF" evidence="3">
    <location>
        <begin position="98"/>
        <end position="234"/>
    </location>
</feature>
<dbReference type="Pfam" id="PF00563">
    <property type="entry name" value="EAL"/>
    <property type="match status" value="1"/>
</dbReference>
<feature type="domain" description="EAL" evidence="2">
    <location>
        <begin position="245"/>
        <end position="500"/>
    </location>
</feature>
<keyword evidence="1" id="KW-0812">Transmembrane</keyword>
<feature type="transmembrane region" description="Helical" evidence="1">
    <location>
        <begin position="20"/>
        <end position="39"/>
    </location>
</feature>
<dbReference type="InterPro" id="IPR043128">
    <property type="entry name" value="Rev_trsase/Diguanyl_cyclase"/>
</dbReference>
<dbReference type="InterPro" id="IPR029787">
    <property type="entry name" value="Nucleotide_cyclase"/>
</dbReference>
<dbReference type="Pfam" id="PF00990">
    <property type="entry name" value="GGDEF"/>
    <property type="match status" value="1"/>
</dbReference>
<proteinExistence type="predicted"/>
<keyword evidence="1" id="KW-0472">Membrane</keyword>
<keyword evidence="1" id="KW-1133">Transmembrane helix</keyword>
<evidence type="ECO:0000313" key="7">
    <source>
        <dbReference type="Proteomes" id="UP000325785"/>
    </source>
</evidence>
<dbReference type="InterPro" id="IPR050706">
    <property type="entry name" value="Cyclic-di-GMP_PDE-like"/>
</dbReference>